<dbReference type="EMBL" id="JAINUF010000009">
    <property type="protein sequence ID" value="KAJ8350569.1"/>
    <property type="molecule type" value="Genomic_DNA"/>
</dbReference>
<gene>
    <name evidence="2" type="ORF">SKAU_G00256990</name>
</gene>
<protein>
    <submittedName>
        <fullName evidence="2">Uncharacterized protein</fullName>
    </submittedName>
</protein>
<accession>A0A9Q1IQC5</accession>
<dbReference type="AlphaFoldDB" id="A0A9Q1IQC5"/>
<organism evidence="2 3">
    <name type="scientific">Synaphobranchus kaupii</name>
    <name type="common">Kaup's arrowtooth eel</name>
    <dbReference type="NCBI Taxonomy" id="118154"/>
    <lineage>
        <taxon>Eukaryota</taxon>
        <taxon>Metazoa</taxon>
        <taxon>Chordata</taxon>
        <taxon>Craniata</taxon>
        <taxon>Vertebrata</taxon>
        <taxon>Euteleostomi</taxon>
        <taxon>Actinopterygii</taxon>
        <taxon>Neopterygii</taxon>
        <taxon>Teleostei</taxon>
        <taxon>Anguilliformes</taxon>
        <taxon>Synaphobranchidae</taxon>
        <taxon>Synaphobranchus</taxon>
    </lineage>
</organism>
<evidence type="ECO:0000313" key="3">
    <source>
        <dbReference type="Proteomes" id="UP001152622"/>
    </source>
</evidence>
<reference evidence="2" key="1">
    <citation type="journal article" date="2023" name="Science">
        <title>Genome structures resolve the early diversification of teleost fishes.</title>
        <authorList>
            <person name="Parey E."/>
            <person name="Louis A."/>
            <person name="Montfort J."/>
            <person name="Bouchez O."/>
            <person name="Roques C."/>
            <person name="Iampietro C."/>
            <person name="Lluch J."/>
            <person name="Castinel A."/>
            <person name="Donnadieu C."/>
            <person name="Desvignes T."/>
            <person name="Floi Bucao C."/>
            <person name="Jouanno E."/>
            <person name="Wen M."/>
            <person name="Mejri S."/>
            <person name="Dirks R."/>
            <person name="Jansen H."/>
            <person name="Henkel C."/>
            <person name="Chen W.J."/>
            <person name="Zahm M."/>
            <person name="Cabau C."/>
            <person name="Klopp C."/>
            <person name="Thompson A.W."/>
            <person name="Robinson-Rechavi M."/>
            <person name="Braasch I."/>
            <person name="Lecointre G."/>
            <person name="Bobe J."/>
            <person name="Postlethwait J.H."/>
            <person name="Berthelot C."/>
            <person name="Roest Crollius H."/>
            <person name="Guiguen Y."/>
        </authorList>
    </citation>
    <scope>NUCLEOTIDE SEQUENCE</scope>
    <source>
        <strain evidence="2">WJC10195</strain>
    </source>
</reference>
<evidence type="ECO:0000256" key="1">
    <source>
        <dbReference type="SAM" id="MobiDB-lite"/>
    </source>
</evidence>
<dbReference type="Proteomes" id="UP001152622">
    <property type="component" value="Chromosome 9"/>
</dbReference>
<evidence type="ECO:0000313" key="2">
    <source>
        <dbReference type="EMBL" id="KAJ8350569.1"/>
    </source>
</evidence>
<comment type="caution">
    <text evidence="2">The sequence shown here is derived from an EMBL/GenBank/DDBJ whole genome shotgun (WGS) entry which is preliminary data.</text>
</comment>
<keyword evidence="3" id="KW-1185">Reference proteome</keyword>
<proteinExistence type="predicted"/>
<feature type="region of interest" description="Disordered" evidence="1">
    <location>
        <begin position="13"/>
        <end position="60"/>
    </location>
</feature>
<sequence>MRNLLHLAFAFSARSPHPALPSKESQLESHVSPASPCAGQPGGLASGEPHDPGSAIPRVPLRVRERSPGVASERLAIAVTSPPVSQVTKGNAAPGDGRPDIVVTTGGKNR</sequence>
<name>A0A9Q1IQC5_SYNKA</name>
<feature type="region of interest" description="Disordered" evidence="1">
    <location>
        <begin position="82"/>
        <end position="110"/>
    </location>
</feature>